<accession>A0A413TXP1</accession>
<dbReference type="EMBL" id="QSFZ01000017">
    <property type="protein sequence ID" value="RHA89769.1"/>
    <property type="molecule type" value="Genomic_DNA"/>
</dbReference>
<evidence type="ECO:0000313" key="3">
    <source>
        <dbReference type="Proteomes" id="UP000286220"/>
    </source>
</evidence>
<comment type="caution">
    <text evidence="2">The sequence shown here is derived from an EMBL/GenBank/DDBJ whole genome shotgun (WGS) entry which is preliminary data.</text>
</comment>
<dbReference type="InterPro" id="IPR011041">
    <property type="entry name" value="Quinoprot_gluc/sorb_DH_b-prop"/>
</dbReference>
<sequence length="652" mass="75042">MKRKTVAILVCTCLVLSACADNKKEVESDQTESYQMSNNLIYYNLEDIIAFAVDGTDVWTIKENENKIIKYNDSVEKVDEIDTETAEYNLMDVYNGKIYLYSMGDKITFKEIDISNKTINEIKMPDDISNPFYMSAMDDGVYFVCWNDNVDMENMDNISVADDGYMDLDEYAIKLDYSTYGTSKIDIDGIVGQAEINSEKIMYYAHDDKGYYFVEYDTKSGTMGEKQYNDSLGYQFCVAVDIDNGQVYAANSKDMRLIGGSINNSGKRDLADNIAILNGNDLIYRDGECYILDSNKNDIARISVESSSKDPVKVYSDNYETDLYSCGYEMSIEHPESDNMEMAILAGDTTYDISEVKTDAAYAEGIKRQGAYYNLQDVDNVEEYLDSCYPYIKEAATTEDGDIWMIPVSIDIPFIMYNEDNCKKAGIEEDFYKDYDSLIKAADKAYEDTSLHGCYSLNAYQLQMYMLEQYNAIYTENKEISYDTEQFKYICELMKNNDPDTKESLHTFVEDYYNQENVFEMAHAWELDQMSDENKANAIIKNMPYVKDKDGNVVEKNYGNCIFLCVNSNSENLKNTLSYISNLCLYMMQQKDNPLNKNSESVLKEIYKNGAVVFEMPSNVFWDCYLSYNRGQMEYSDMVKELERKVNTYLNE</sequence>
<reference evidence="2 3" key="1">
    <citation type="submission" date="2018-08" db="EMBL/GenBank/DDBJ databases">
        <title>A genome reference for cultivated species of the human gut microbiota.</title>
        <authorList>
            <person name="Zou Y."/>
            <person name="Xue W."/>
            <person name="Luo G."/>
        </authorList>
    </citation>
    <scope>NUCLEOTIDE SEQUENCE [LARGE SCALE GENOMIC DNA]</scope>
    <source>
        <strain evidence="2 3">AM42-17AT</strain>
    </source>
</reference>
<dbReference type="PROSITE" id="PS51257">
    <property type="entry name" value="PROKAR_LIPOPROTEIN"/>
    <property type="match status" value="1"/>
</dbReference>
<name>A0A413TXP1_9FIRM</name>
<dbReference type="SUPFAM" id="SSF50952">
    <property type="entry name" value="Soluble quinoprotein glucose dehydrogenase"/>
    <property type="match status" value="1"/>
</dbReference>
<dbReference type="Gene3D" id="3.40.190.10">
    <property type="entry name" value="Periplasmic binding protein-like II"/>
    <property type="match status" value="1"/>
</dbReference>
<dbReference type="RefSeq" id="WP_118332870.1">
    <property type="nucleotide sequence ID" value="NZ_QSFZ01000017.1"/>
</dbReference>
<gene>
    <name evidence="2" type="ORF">DW912_13725</name>
</gene>
<keyword evidence="1" id="KW-0732">Signal</keyword>
<protein>
    <submittedName>
        <fullName evidence="2">Carbohydrate ABC transporter substrate-binding protein</fullName>
    </submittedName>
</protein>
<feature type="signal peptide" evidence="1">
    <location>
        <begin position="1"/>
        <end position="20"/>
    </location>
</feature>
<feature type="chain" id="PRO_5019209716" evidence="1">
    <location>
        <begin position="21"/>
        <end position="652"/>
    </location>
</feature>
<dbReference type="AlphaFoldDB" id="A0A413TXP1"/>
<organism evidence="2 3">
    <name type="scientific">Agathobacter rectalis</name>
    <dbReference type="NCBI Taxonomy" id="39491"/>
    <lineage>
        <taxon>Bacteria</taxon>
        <taxon>Bacillati</taxon>
        <taxon>Bacillota</taxon>
        <taxon>Clostridia</taxon>
        <taxon>Lachnospirales</taxon>
        <taxon>Lachnospiraceae</taxon>
        <taxon>Agathobacter</taxon>
    </lineage>
</organism>
<dbReference type="SUPFAM" id="SSF53850">
    <property type="entry name" value="Periplasmic binding protein-like II"/>
    <property type="match status" value="1"/>
</dbReference>
<proteinExistence type="predicted"/>
<evidence type="ECO:0000256" key="1">
    <source>
        <dbReference type="SAM" id="SignalP"/>
    </source>
</evidence>
<evidence type="ECO:0000313" key="2">
    <source>
        <dbReference type="EMBL" id="RHA89769.1"/>
    </source>
</evidence>
<dbReference type="Proteomes" id="UP000286220">
    <property type="component" value="Unassembled WGS sequence"/>
</dbReference>